<dbReference type="InterPro" id="IPR001005">
    <property type="entry name" value="SANT/Myb"/>
</dbReference>
<organism evidence="8 9">
    <name type="scientific">Trapa incisa</name>
    <dbReference type="NCBI Taxonomy" id="236973"/>
    <lineage>
        <taxon>Eukaryota</taxon>
        <taxon>Viridiplantae</taxon>
        <taxon>Streptophyta</taxon>
        <taxon>Embryophyta</taxon>
        <taxon>Tracheophyta</taxon>
        <taxon>Spermatophyta</taxon>
        <taxon>Magnoliopsida</taxon>
        <taxon>eudicotyledons</taxon>
        <taxon>Gunneridae</taxon>
        <taxon>Pentapetalae</taxon>
        <taxon>rosids</taxon>
        <taxon>malvids</taxon>
        <taxon>Myrtales</taxon>
        <taxon>Lythraceae</taxon>
        <taxon>Trapa</taxon>
    </lineage>
</organism>
<sequence length="399" mass="43787">MGSVSKELSSEYVMAFFRRLMSNLLLDESAVIDAADWSSRLDDLIVQLENEMRKIDAFKRELPLCMLLIENAINILKSELLQFVAPPCAQPVTAEFIPLKENRGNIEDEGPKQEENSKDESLGTLDLQLCTFQSSKLSPVLPSDLRQDVKAGSKRREVEKGQYASEDGLETSKSANIVRQFMQSRVFPSPPATVFLCEEDKVELPVHSLSLLTPGIKNSGVKPVSADARANFGRSLAGTVLPSSRSGSQQQSPRKQRRCWSSELHRQFVHALQQLGGAQVATPKQIREHMQVDGLTNDEVKSHLQKYRLHNRRSSMNQSAGKLGSMWLSGDQSDDAIASKGSNSQSGSPQGPLQLGGSAGDVSTTGGDSMEDDDDSKSESVSWKIHVNHYPSPGKVAHV</sequence>
<evidence type="ECO:0000313" key="9">
    <source>
        <dbReference type="Proteomes" id="UP001345219"/>
    </source>
</evidence>
<comment type="caution">
    <text evidence="8">The sequence shown here is derived from an EMBL/GenBank/DDBJ whole genome shotgun (WGS) entry which is preliminary data.</text>
</comment>
<evidence type="ECO:0000256" key="4">
    <source>
        <dbReference type="ARBA" id="ARBA00023163"/>
    </source>
</evidence>
<dbReference type="SUPFAM" id="SSF46689">
    <property type="entry name" value="Homeodomain-like"/>
    <property type="match status" value="1"/>
</dbReference>
<dbReference type="Pfam" id="PF00249">
    <property type="entry name" value="Myb_DNA-binding"/>
    <property type="match status" value="1"/>
</dbReference>
<gene>
    <name evidence="8" type="ORF">SAY87_014384</name>
</gene>
<dbReference type="PANTHER" id="PTHR31003">
    <property type="entry name" value="MYB FAMILY TRANSCRIPTION FACTOR"/>
    <property type="match status" value="1"/>
</dbReference>
<dbReference type="PANTHER" id="PTHR31003:SF3">
    <property type="entry name" value="HOMEODOMAIN-LIKE SUPERFAMILY PROTEIN-RELATED"/>
    <property type="match status" value="1"/>
</dbReference>
<dbReference type="Pfam" id="PF26575">
    <property type="entry name" value="HHO5_N"/>
    <property type="match status" value="1"/>
</dbReference>
<evidence type="ECO:0000256" key="3">
    <source>
        <dbReference type="ARBA" id="ARBA00023125"/>
    </source>
</evidence>
<keyword evidence="5" id="KW-0539">Nucleus</keyword>
<keyword evidence="4" id="KW-0804">Transcription</keyword>
<feature type="compositionally biased region" description="Low complexity" evidence="6">
    <location>
        <begin position="341"/>
        <end position="356"/>
    </location>
</feature>
<dbReference type="FunFam" id="1.10.10.60:FF:000002">
    <property type="entry name" value="Myb family transcription factor"/>
    <property type="match status" value="1"/>
</dbReference>
<feature type="compositionally biased region" description="Low complexity" evidence="6">
    <location>
        <begin position="243"/>
        <end position="253"/>
    </location>
</feature>
<name>A0AAN7GVJ4_9MYRT</name>
<feature type="domain" description="HTH myb-type" evidence="7">
    <location>
        <begin position="252"/>
        <end position="312"/>
    </location>
</feature>
<dbReference type="NCBIfam" id="TIGR01557">
    <property type="entry name" value="myb_SHAQKYF"/>
    <property type="match status" value="1"/>
</dbReference>
<evidence type="ECO:0000256" key="2">
    <source>
        <dbReference type="ARBA" id="ARBA00023015"/>
    </source>
</evidence>
<protein>
    <recommendedName>
        <fullName evidence="7">HTH myb-type domain-containing protein</fullName>
    </recommendedName>
</protein>
<evidence type="ECO:0000256" key="5">
    <source>
        <dbReference type="ARBA" id="ARBA00023242"/>
    </source>
</evidence>
<dbReference type="AlphaFoldDB" id="A0AAN7GVJ4"/>
<keyword evidence="3" id="KW-0238">DNA-binding</keyword>
<dbReference type="PROSITE" id="PS51294">
    <property type="entry name" value="HTH_MYB"/>
    <property type="match status" value="1"/>
</dbReference>
<dbReference type="InterPro" id="IPR006447">
    <property type="entry name" value="Myb_dom_plants"/>
</dbReference>
<evidence type="ECO:0000313" key="8">
    <source>
        <dbReference type="EMBL" id="KAK4747798.1"/>
    </source>
</evidence>
<dbReference type="InterPro" id="IPR017930">
    <property type="entry name" value="Myb_dom"/>
</dbReference>
<dbReference type="InterPro" id="IPR058673">
    <property type="entry name" value="HHO5-like_N"/>
</dbReference>
<dbReference type="Proteomes" id="UP001345219">
    <property type="component" value="Chromosome 12"/>
</dbReference>
<feature type="region of interest" description="Disordered" evidence="6">
    <location>
        <begin position="100"/>
        <end position="120"/>
    </location>
</feature>
<keyword evidence="2" id="KW-0805">Transcription regulation</keyword>
<dbReference type="GO" id="GO:0003700">
    <property type="term" value="F:DNA-binding transcription factor activity"/>
    <property type="evidence" value="ECO:0007669"/>
    <property type="project" value="InterPro"/>
</dbReference>
<evidence type="ECO:0000256" key="1">
    <source>
        <dbReference type="ARBA" id="ARBA00004123"/>
    </source>
</evidence>
<feature type="region of interest" description="Disordered" evidence="6">
    <location>
        <begin position="148"/>
        <end position="167"/>
    </location>
</feature>
<feature type="region of interest" description="Disordered" evidence="6">
    <location>
        <begin position="237"/>
        <end position="260"/>
    </location>
</feature>
<proteinExistence type="predicted"/>
<dbReference type="InterPro" id="IPR009057">
    <property type="entry name" value="Homeodomain-like_sf"/>
</dbReference>
<keyword evidence="9" id="KW-1185">Reference proteome</keyword>
<comment type="subcellular location">
    <subcellularLocation>
        <location evidence="1">Nucleus</location>
    </subcellularLocation>
</comment>
<feature type="region of interest" description="Disordered" evidence="6">
    <location>
        <begin position="308"/>
        <end position="399"/>
    </location>
</feature>
<dbReference type="GO" id="GO:0005634">
    <property type="term" value="C:nucleus"/>
    <property type="evidence" value="ECO:0007669"/>
    <property type="project" value="UniProtKB-SubCell"/>
</dbReference>
<reference evidence="8 9" key="1">
    <citation type="journal article" date="2023" name="Hortic Res">
        <title>Pangenome of water caltrop reveals structural variations and asymmetric subgenome divergence after allopolyploidization.</title>
        <authorList>
            <person name="Zhang X."/>
            <person name="Chen Y."/>
            <person name="Wang L."/>
            <person name="Yuan Y."/>
            <person name="Fang M."/>
            <person name="Shi L."/>
            <person name="Lu R."/>
            <person name="Comes H.P."/>
            <person name="Ma Y."/>
            <person name="Chen Y."/>
            <person name="Huang G."/>
            <person name="Zhou Y."/>
            <person name="Zheng Z."/>
            <person name="Qiu Y."/>
        </authorList>
    </citation>
    <scope>NUCLEOTIDE SEQUENCE [LARGE SCALE GENOMIC DNA]</scope>
    <source>
        <tissue evidence="8">Roots</tissue>
    </source>
</reference>
<dbReference type="InterPro" id="IPR044787">
    <property type="entry name" value="HHO5-like"/>
</dbReference>
<evidence type="ECO:0000259" key="7">
    <source>
        <dbReference type="PROSITE" id="PS51294"/>
    </source>
</evidence>
<dbReference type="Gene3D" id="1.10.10.60">
    <property type="entry name" value="Homeodomain-like"/>
    <property type="match status" value="1"/>
</dbReference>
<accession>A0AAN7GVJ4</accession>
<feature type="compositionally biased region" description="Basic and acidic residues" evidence="6">
    <location>
        <begin position="148"/>
        <end position="160"/>
    </location>
</feature>
<dbReference type="GO" id="GO:0003677">
    <property type="term" value="F:DNA binding"/>
    <property type="evidence" value="ECO:0007669"/>
    <property type="project" value="UniProtKB-KW"/>
</dbReference>
<dbReference type="EMBL" id="JAXIOK010000019">
    <property type="protein sequence ID" value="KAK4747798.1"/>
    <property type="molecule type" value="Genomic_DNA"/>
</dbReference>
<evidence type="ECO:0000256" key="6">
    <source>
        <dbReference type="SAM" id="MobiDB-lite"/>
    </source>
</evidence>